<comment type="caution">
    <text evidence="2">The sequence shown here is derived from an EMBL/GenBank/DDBJ whole genome shotgun (WGS) entry which is preliminary data.</text>
</comment>
<dbReference type="Pfam" id="PF15891">
    <property type="entry name" value="Nuc_deoxyri_tr2"/>
    <property type="match status" value="1"/>
</dbReference>
<feature type="region of interest" description="Disordered" evidence="1">
    <location>
        <begin position="1"/>
        <end position="26"/>
    </location>
</feature>
<feature type="compositionally biased region" description="Low complexity" evidence="1">
    <location>
        <begin position="10"/>
        <end position="25"/>
    </location>
</feature>
<evidence type="ECO:0000313" key="2">
    <source>
        <dbReference type="EMBL" id="KAF6803287.1"/>
    </source>
</evidence>
<protein>
    <recommendedName>
        <fullName evidence="4">Nucleoside 2-deoxyribosyltransferase</fullName>
    </recommendedName>
</protein>
<dbReference type="Gene3D" id="3.40.50.450">
    <property type="match status" value="1"/>
</dbReference>
<gene>
    <name evidence="2" type="ORF">CSOJ01_10988</name>
</gene>
<accession>A0A8H6IYW9</accession>
<dbReference type="Proteomes" id="UP000652219">
    <property type="component" value="Unassembled WGS sequence"/>
</dbReference>
<dbReference type="AlphaFoldDB" id="A0A8H6IYW9"/>
<evidence type="ECO:0000256" key="1">
    <source>
        <dbReference type="SAM" id="MobiDB-lite"/>
    </source>
</evidence>
<name>A0A8H6IYW9_9PEZI</name>
<evidence type="ECO:0008006" key="4">
    <source>
        <dbReference type="Google" id="ProtNLM"/>
    </source>
</evidence>
<evidence type="ECO:0000313" key="3">
    <source>
        <dbReference type="Proteomes" id="UP000652219"/>
    </source>
</evidence>
<reference evidence="2 3" key="1">
    <citation type="journal article" date="2020" name="Phytopathology">
        <title>Genome Sequence Resources of Colletotrichum truncatum, C. plurivorum, C. musicola, and C. sojae: Four Species Pathogenic to Soybean (Glycine max).</title>
        <authorList>
            <person name="Rogerio F."/>
            <person name="Boufleur T.R."/>
            <person name="Ciampi-Guillardi M."/>
            <person name="Sukno S.A."/>
            <person name="Thon M.R."/>
            <person name="Massola Junior N.S."/>
            <person name="Baroncelli R."/>
        </authorList>
    </citation>
    <scope>NUCLEOTIDE SEQUENCE [LARGE SCALE GENOMIC DNA]</scope>
    <source>
        <strain evidence="2 3">LFN0009</strain>
    </source>
</reference>
<dbReference type="InterPro" id="IPR039470">
    <property type="entry name" value="Nuc_deoxyri_tr2"/>
</dbReference>
<keyword evidence="3" id="KW-1185">Reference proteome</keyword>
<organism evidence="2 3">
    <name type="scientific">Colletotrichum sojae</name>
    <dbReference type="NCBI Taxonomy" id="2175907"/>
    <lineage>
        <taxon>Eukaryota</taxon>
        <taxon>Fungi</taxon>
        <taxon>Dikarya</taxon>
        <taxon>Ascomycota</taxon>
        <taxon>Pezizomycotina</taxon>
        <taxon>Sordariomycetes</taxon>
        <taxon>Hypocreomycetidae</taxon>
        <taxon>Glomerellales</taxon>
        <taxon>Glomerellaceae</taxon>
        <taxon>Colletotrichum</taxon>
        <taxon>Colletotrichum orchidearum species complex</taxon>
    </lineage>
</organism>
<sequence length="159" mass="17919">MADESTDKATVLLPLSHPSSTTPTTKSIFLAGTTKSPWRESLTTSISHLPVTIFNPFRPDWDASWREDLSDARFRDQVDWELEMQERADVVVVYFEAGTEGHVSLLELGLCVRDGRALVACEEGYKKRGNVQAVCERFGVKMVGGFEELREELIRRLEG</sequence>
<dbReference type="EMBL" id="WIGN01000242">
    <property type="protein sequence ID" value="KAF6803287.1"/>
    <property type="molecule type" value="Genomic_DNA"/>
</dbReference>
<proteinExistence type="predicted"/>